<dbReference type="Proteomes" id="UP000199529">
    <property type="component" value="Unassembled WGS sequence"/>
</dbReference>
<reference evidence="9" key="1">
    <citation type="submission" date="2016-10" db="EMBL/GenBank/DDBJ databases">
        <authorList>
            <person name="Varghese N."/>
            <person name="Submissions S."/>
        </authorList>
    </citation>
    <scope>NUCLEOTIDE SEQUENCE [LARGE SCALE GENOMIC DNA]</scope>
    <source>
        <strain evidence="9">CGMCC 4.3530</strain>
    </source>
</reference>
<feature type="transmembrane region" description="Helical" evidence="6">
    <location>
        <begin position="593"/>
        <end position="622"/>
    </location>
</feature>
<feature type="transmembrane region" description="Helical" evidence="6">
    <location>
        <begin position="685"/>
        <end position="705"/>
    </location>
</feature>
<name>A0A1H2QUS5_9PSEU</name>
<proteinExistence type="predicted"/>
<feature type="transmembrane region" description="Helical" evidence="6">
    <location>
        <begin position="485"/>
        <end position="504"/>
    </location>
</feature>
<dbReference type="GO" id="GO:0005886">
    <property type="term" value="C:plasma membrane"/>
    <property type="evidence" value="ECO:0007669"/>
    <property type="project" value="UniProtKB-SubCell"/>
</dbReference>
<dbReference type="Pfam" id="PF01569">
    <property type="entry name" value="PAP2"/>
    <property type="match status" value="1"/>
</dbReference>
<dbReference type="PANTHER" id="PTHR39087:SF2">
    <property type="entry name" value="UPF0104 MEMBRANE PROTEIN MJ1595"/>
    <property type="match status" value="1"/>
</dbReference>
<dbReference type="InterPro" id="IPR000326">
    <property type="entry name" value="PAP2/HPO"/>
</dbReference>
<feature type="transmembrane region" description="Helical" evidence="6">
    <location>
        <begin position="166"/>
        <end position="184"/>
    </location>
</feature>
<dbReference type="PANTHER" id="PTHR39087">
    <property type="entry name" value="UPF0104 MEMBRANE PROTEIN MJ1595"/>
    <property type="match status" value="1"/>
</dbReference>
<evidence type="ECO:0000256" key="2">
    <source>
        <dbReference type="ARBA" id="ARBA00022475"/>
    </source>
</evidence>
<dbReference type="RefSeq" id="WP_143060829.1">
    <property type="nucleotide sequence ID" value="NZ_FNOK01000001.1"/>
</dbReference>
<keyword evidence="5 6" id="KW-0472">Membrane</keyword>
<feature type="transmembrane region" description="Helical" evidence="6">
    <location>
        <begin position="767"/>
        <end position="783"/>
    </location>
</feature>
<feature type="domain" description="Phosphatidic acid phosphatase type 2/haloperoxidase" evidence="7">
    <location>
        <begin position="139"/>
        <end position="208"/>
    </location>
</feature>
<feature type="transmembrane region" description="Helical" evidence="6">
    <location>
        <begin position="711"/>
        <end position="730"/>
    </location>
</feature>
<dbReference type="OrthoDB" id="5242664at2"/>
<dbReference type="InterPro" id="IPR036938">
    <property type="entry name" value="PAP2/HPO_sf"/>
</dbReference>
<evidence type="ECO:0000313" key="9">
    <source>
        <dbReference type="Proteomes" id="UP000199529"/>
    </source>
</evidence>
<evidence type="ECO:0000256" key="3">
    <source>
        <dbReference type="ARBA" id="ARBA00022692"/>
    </source>
</evidence>
<dbReference type="Gene3D" id="1.10.510.10">
    <property type="entry name" value="Transferase(Phosphotransferase) domain 1"/>
    <property type="match status" value="1"/>
</dbReference>
<feature type="transmembrane region" description="Helical" evidence="6">
    <location>
        <begin position="101"/>
        <end position="119"/>
    </location>
</feature>
<dbReference type="AlphaFoldDB" id="A0A1H2QUS5"/>
<evidence type="ECO:0000256" key="4">
    <source>
        <dbReference type="ARBA" id="ARBA00022989"/>
    </source>
</evidence>
<comment type="subcellular location">
    <subcellularLocation>
        <location evidence="1">Cell membrane</location>
        <topology evidence="1">Multi-pass membrane protein</topology>
    </subcellularLocation>
</comment>
<keyword evidence="3 6" id="KW-0812">Transmembrane</keyword>
<dbReference type="Pfam" id="PF03706">
    <property type="entry name" value="LPG_synthase_TM"/>
    <property type="match status" value="1"/>
</dbReference>
<gene>
    <name evidence="8" type="ORF">SAMN05216215_1001203</name>
</gene>
<evidence type="ECO:0000256" key="1">
    <source>
        <dbReference type="ARBA" id="ARBA00004651"/>
    </source>
</evidence>
<dbReference type="SUPFAM" id="SSF56112">
    <property type="entry name" value="Protein kinase-like (PK-like)"/>
    <property type="match status" value="1"/>
</dbReference>
<accession>A0A1H2QUS5</accession>
<feature type="transmembrane region" description="Helical" evidence="6">
    <location>
        <begin position="139"/>
        <end position="159"/>
    </location>
</feature>
<feature type="transmembrane region" description="Helical" evidence="6">
    <location>
        <begin position="31"/>
        <end position="52"/>
    </location>
</feature>
<feature type="transmembrane region" description="Helical" evidence="6">
    <location>
        <begin position="742"/>
        <end position="761"/>
    </location>
</feature>
<evidence type="ECO:0000259" key="7">
    <source>
        <dbReference type="Pfam" id="PF01569"/>
    </source>
</evidence>
<keyword evidence="9" id="KW-1185">Reference proteome</keyword>
<feature type="transmembrane region" description="Helical" evidence="6">
    <location>
        <begin position="634"/>
        <end position="653"/>
    </location>
</feature>
<dbReference type="EMBL" id="FNOK01000001">
    <property type="protein sequence ID" value="SDW10630.1"/>
    <property type="molecule type" value="Genomic_DNA"/>
</dbReference>
<evidence type="ECO:0000313" key="8">
    <source>
        <dbReference type="EMBL" id="SDW10630.1"/>
    </source>
</evidence>
<evidence type="ECO:0000256" key="6">
    <source>
        <dbReference type="SAM" id="Phobius"/>
    </source>
</evidence>
<dbReference type="InterPro" id="IPR011009">
    <property type="entry name" value="Kinase-like_dom_sf"/>
</dbReference>
<dbReference type="InterPro" id="IPR022791">
    <property type="entry name" value="L-PG_synthase/AglD"/>
</dbReference>
<dbReference type="Gene3D" id="1.20.144.10">
    <property type="entry name" value="Phosphatidic acid phosphatase type 2/haloperoxidase"/>
    <property type="match status" value="1"/>
</dbReference>
<feature type="transmembrane region" description="Helical" evidence="6">
    <location>
        <begin position="72"/>
        <end position="94"/>
    </location>
</feature>
<protein>
    <submittedName>
        <fullName evidence="8">Undecaprenyl-diphosphatase</fullName>
    </submittedName>
</protein>
<sequence>MDSTGASPSEGTGISPRSRLRLSIGRRPKDLAKLGLVGGLLTLSVLLVLVPANPVELAVYQQLEQIPAVTDPLWVVLTWVGGWAGIAGATAVAMYFGWIRVALLCAVSGAATWVLAGVMQHVLGARPVSGPFPGPPGGFPFPAGEVAIVTVLAVVAAPYLGRTARYLGWALAVLVGVAVVHLGGHLPLDAVGGALLGWGVGLLCHVVWGAPGRKVSGQVILGELELAGLEPIWIVALRHRLLEPREFAVGTTVGWTLRAKVVRRMSRRAGPWYKIKRLLTLLDVQDEPRLSTPHHEVEHEAYVTLLAERAGVRTPQVVLACDVKHAPALLVVRQVPGRRLSELRGDEIDDELLAAIWAQLAALAEARIAHHDLRAKNVLVDGANRPWLLSFTFSHAGADSARLAQDLAEALVSMAAAVGTERAVRSAIVSLPAEQLAAALRNLVPLALPRRIRNQAQRGRFLLAELRETLADGLGLPIPGFRSPVRPITVIGLLLIAAAVYLLLPELSSMGEVLTAVQHANWAWLAVAVVTGFVAILLSSISVQGSSRIPLPFWRTFLVQMAAAFTGRTTPGGAGFFGINVVYMERLGLRRPLAVGVTLLNQAGTGAVAFVVAVIGVFAVGLSGTFTNLSIPTGWPVLVGTAAVVVVAAAVIASPFGRRRIVAPSLEVGRELVETLRHPVRALQLFGGALGYLVVSGLGLAASLAALHSDFSWTAVTVVFIIGNTLGHLVPSPGGLGAVEAVLLAGLGAMGVPATAAITGVLISRLLTYWLPVLPGIAVFRYLQHRGLI</sequence>
<organism evidence="8 9">
    <name type="scientific">Saccharopolyspora shandongensis</name>
    <dbReference type="NCBI Taxonomy" id="418495"/>
    <lineage>
        <taxon>Bacteria</taxon>
        <taxon>Bacillati</taxon>
        <taxon>Actinomycetota</taxon>
        <taxon>Actinomycetes</taxon>
        <taxon>Pseudonocardiales</taxon>
        <taxon>Pseudonocardiaceae</taxon>
        <taxon>Saccharopolyspora</taxon>
    </lineage>
</organism>
<feature type="transmembrane region" description="Helical" evidence="6">
    <location>
        <begin position="524"/>
        <end position="543"/>
    </location>
</feature>
<keyword evidence="4 6" id="KW-1133">Transmembrane helix</keyword>
<evidence type="ECO:0000256" key="5">
    <source>
        <dbReference type="ARBA" id="ARBA00023136"/>
    </source>
</evidence>
<dbReference type="SUPFAM" id="SSF48317">
    <property type="entry name" value="Acid phosphatase/Vanadium-dependent haloperoxidase"/>
    <property type="match status" value="1"/>
</dbReference>
<dbReference type="STRING" id="418495.SAMN05216215_1001203"/>
<keyword evidence="2" id="KW-1003">Cell membrane</keyword>